<dbReference type="AlphaFoldDB" id="A0A7R9WM47"/>
<feature type="region of interest" description="Disordered" evidence="7">
    <location>
        <begin position="481"/>
        <end position="516"/>
    </location>
</feature>
<feature type="compositionally biased region" description="Polar residues" evidence="7">
    <location>
        <begin position="228"/>
        <end position="254"/>
    </location>
</feature>
<keyword evidence="8" id="KW-1133">Transmembrane helix</keyword>
<evidence type="ECO:0000256" key="8">
    <source>
        <dbReference type="SAM" id="Phobius"/>
    </source>
</evidence>
<feature type="region of interest" description="Disordered" evidence="7">
    <location>
        <begin position="560"/>
        <end position="589"/>
    </location>
</feature>
<feature type="transmembrane region" description="Helical" evidence="8">
    <location>
        <begin position="454"/>
        <end position="474"/>
    </location>
</feature>
<organism evidence="9">
    <name type="scientific">Pseudictyota dubia</name>
    <dbReference type="NCBI Taxonomy" id="2749911"/>
    <lineage>
        <taxon>Eukaryota</taxon>
        <taxon>Sar</taxon>
        <taxon>Stramenopiles</taxon>
        <taxon>Ochrophyta</taxon>
        <taxon>Bacillariophyta</taxon>
        <taxon>Mediophyceae</taxon>
        <taxon>Biddulphiophycidae</taxon>
        <taxon>Eupodiscales</taxon>
        <taxon>Odontellaceae</taxon>
        <taxon>Pseudictyota</taxon>
    </lineage>
</organism>
<feature type="compositionally biased region" description="Low complexity" evidence="7">
    <location>
        <begin position="122"/>
        <end position="148"/>
    </location>
</feature>
<feature type="compositionally biased region" description="Basic and acidic residues" evidence="7">
    <location>
        <begin position="612"/>
        <end position="628"/>
    </location>
</feature>
<keyword evidence="4" id="KW-0677">Repeat</keyword>
<evidence type="ECO:0000256" key="5">
    <source>
        <dbReference type="ARBA" id="ARBA00033726"/>
    </source>
</evidence>
<keyword evidence="3" id="KW-0748">Sporozoite</keyword>
<comment type="similarity">
    <text evidence="1">Belongs to the plasmodium circumsporozoite protein family.</text>
</comment>
<dbReference type="PANTHER" id="PTHR44826">
    <property type="entry name" value="SPORE COAT PROTEIN SP85"/>
    <property type="match status" value="1"/>
</dbReference>
<dbReference type="PANTHER" id="PTHR44826:SF3">
    <property type="entry name" value="SPORE COAT PROTEIN SP85"/>
    <property type="match status" value="1"/>
</dbReference>
<evidence type="ECO:0000256" key="7">
    <source>
        <dbReference type="SAM" id="MobiDB-lite"/>
    </source>
</evidence>
<evidence type="ECO:0000256" key="4">
    <source>
        <dbReference type="ARBA" id="ARBA00022737"/>
    </source>
</evidence>
<proteinExistence type="inferred from homology"/>
<feature type="compositionally biased region" description="Low complexity" evidence="7">
    <location>
        <begin position="560"/>
        <end position="576"/>
    </location>
</feature>
<feature type="compositionally biased region" description="Low complexity" evidence="7">
    <location>
        <begin position="158"/>
        <end position="220"/>
    </location>
</feature>
<feature type="region of interest" description="Disordered" evidence="7">
    <location>
        <begin position="612"/>
        <end position="646"/>
    </location>
</feature>
<feature type="compositionally biased region" description="Basic and acidic residues" evidence="7">
    <location>
        <begin position="481"/>
        <end position="505"/>
    </location>
</feature>
<dbReference type="InterPro" id="IPR051860">
    <property type="entry name" value="Plasmodium_CSP_Invasion"/>
</dbReference>
<dbReference type="EMBL" id="HBED01050848">
    <property type="protein sequence ID" value="CAD8327322.1"/>
    <property type="molecule type" value="Transcribed_RNA"/>
</dbReference>
<sequence>MPSEEPSALPSMAPSRLPSGAPSLAPTAAPSDAPSSSPTTQPSMLPSSIPTLDPSQTPSTSPSSVPSSGPSGVPSVVPSKEPSSAPSDTPSTSPTKMPSEEPSGEPSVSPSDRPSTFPSAEPSQSPSVAPSKSPSSVPSDTPSSEPTEQPSPAPSTDPSALPSSQPSSQPTDYPSSQPSAVPSVSPSALPTMAPSVVPSSTPSKTPSAAPSSQPTEQPSQYPSPAPSMTPSLLPSSAPSDMPSGSPSFQPSSIPTEKCPLQADGSFGTITGSSEEVLVDYDYEVETTATEQSNLVPAVERAINNALLPLLFSDLCSDDENTRRMLLEEGIRLDGQSGIRRLQTEIVALSPNPLDSIQTGDICLNEGSIGPGNSCSVIRGRLSLYGVFPTQDSIARSRAEVISAIRLGMEDDAFVSVHPSIVRLFFVERNTTIPQIESPNQVRSVEIRADSDGPFPWVVAASVASLVIFGTVVGWRKLRRNKENADDGDSAEKDSTSQEIAAHDDASMISSESDVTEHPDGISAVYGIRDADGYNRAYRRLAVYGIGDADGYHRHFSVHSDASESVSTSSSTAISSEGTNHADERQHTLGISSRDLYTSESIMEANSILFSKSTRDYSDDGDDGWRREQNGTGSRLRLEAESGDTTV</sequence>
<evidence type="ECO:0000256" key="6">
    <source>
        <dbReference type="ARBA" id="ARBA00045806"/>
    </source>
</evidence>
<evidence type="ECO:0000313" key="9">
    <source>
        <dbReference type="EMBL" id="CAD8327322.1"/>
    </source>
</evidence>
<gene>
    <name evidence="9" type="ORF">TDUB1175_LOCUS25749</name>
</gene>
<reference evidence="9" key="1">
    <citation type="submission" date="2021-01" db="EMBL/GenBank/DDBJ databases">
        <authorList>
            <person name="Corre E."/>
            <person name="Pelletier E."/>
            <person name="Niang G."/>
            <person name="Scheremetjew M."/>
            <person name="Finn R."/>
            <person name="Kale V."/>
            <person name="Holt S."/>
            <person name="Cochrane G."/>
            <person name="Meng A."/>
            <person name="Brown T."/>
            <person name="Cohen L."/>
        </authorList>
    </citation>
    <scope>NUCLEOTIDE SEQUENCE</scope>
    <source>
        <strain evidence="9">CCMP147</strain>
    </source>
</reference>
<accession>A0A7R9WM47</accession>
<feature type="compositionally biased region" description="Low complexity" evidence="7">
    <location>
        <begin position="17"/>
        <end position="111"/>
    </location>
</feature>
<keyword evidence="8" id="KW-0472">Membrane</keyword>
<feature type="region of interest" description="Disordered" evidence="7">
    <location>
        <begin position="1"/>
        <end position="268"/>
    </location>
</feature>
<evidence type="ECO:0000256" key="1">
    <source>
        <dbReference type="ARBA" id="ARBA00006241"/>
    </source>
</evidence>
<keyword evidence="8" id="KW-0812">Transmembrane</keyword>
<evidence type="ECO:0000256" key="2">
    <source>
        <dbReference type="ARBA" id="ARBA00021911"/>
    </source>
</evidence>
<protein>
    <recommendedName>
        <fullName evidence="2">Circumsporozoite protein</fullName>
    </recommendedName>
</protein>
<name>A0A7R9WM47_9STRA</name>
<comment type="function">
    <text evidence="5">In the vertebrate host, binds to highly sulfated heparan sulfate proteoglycans (HSPGs) on the surface of host hepatocytes and is required for sporozoite invasion of the host hepatocytes.</text>
</comment>
<evidence type="ECO:0000256" key="3">
    <source>
        <dbReference type="ARBA" id="ARBA00022522"/>
    </source>
</evidence>
<comment type="function">
    <text evidence="6">Essential sporozoite protein. In the mosquito vector, required for sporozoite development in the oocyst, migration through the vector hemolymph and entry into the vector salivary glands. In the vertebrate host, required for sporozoite migration through the host dermis and infection of host hepatocytes. Binds to highly sulfated heparan sulfate proteoglycans (HSPGs) on the surface of host hepatocytes.</text>
</comment>